<evidence type="ECO:0000313" key="14">
    <source>
        <dbReference type="Proteomes" id="UP000594364"/>
    </source>
</evidence>
<name>A0A7U3Q1R2_EPIFF</name>
<dbReference type="GO" id="GO:0016787">
    <property type="term" value="F:hydrolase activity"/>
    <property type="evidence" value="ECO:0007669"/>
    <property type="project" value="UniProtKB-KW"/>
</dbReference>
<evidence type="ECO:0000313" key="13">
    <source>
        <dbReference type="EMBL" id="QPH17741.1"/>
    </source>
</evidence>
<feature type="region of interest" description="Disordered" evidence="11">
    <location>
        <begin position="312"/>
        <end position="336"/>
    </location>
</feature>
<feature type="region of interest" description="Disordered" evidence="11">
    <location>
        <begin position="432"/>
        <end position="460"/>
    </location>
</feature>
<dbReference type="AlphaFoldDB" id="A0A7U3Q1R2"/>
<keyword evidence="7 10" id="KW-0378">Hydrolase</keyword>
<feature type="region of interest" description="Disordered" evidence="11">
    <location>
        <begin position="583"/>
        <end position="649"/>
    </location>
</feature>
<evidence type="ECO:0000256" key="11">
    <source>
        <dbReference type="SAM" id="MobiDB-lite"/>
    </source>
</evidence>
<keyword evidence="5" id="KW-0677">Repeat</keyword>
<feature type="compositionally biased region" description="Acidic residues" evidence="11">
    <location>
        <begin position="147"/>
        <end position="158"/>
    </location>
</feature>
<reference evidence="13 14" key="1">
    <citation type="journal article" date="2018" name="PLoS Genet.">
        <title>Repeat elements organise 3D genome structure and mediate transcription in the filamentous fungus Epichloe festucae.</title>
        <authorList>
            <person name="Winter D.J."/>
            <person name="Ganley A.R.D."/>
            <person name="Young C.A."/>
            <person name="Liachko I."/>
            <person name="Schardl C.L."/>
            <person name="Dupont P.Y."/>
            <person name="Berry D."/>
            <person name="Ram A."/>
            <person name="Scott B."/>
            <person name="Cox M.P."/>
        </authorList>
    </citation>
    <scope>NUCLEOTIDE SEQUENCE [LARGE SCALE GENOMIC DNA]</scope>
    <source>
        <strain evidence="13 14">Fl1</strain>
    </source>
</reference>
<comment type="domain">
    <text evidence="10">The VLRF1 domain mediates binding to the 60S ribosomal subunit.</text>
</comment>
<evidence type="ECO:0000256" key="1">
    <source>
        <dbReference type="ARBA" id="ARBA00004496"/>
    </source>
</evidence>
<dbReference type="InterPro" id="IPR041175">
    <property type="entry name" value="VLRF1/Vms1"/>
</dbReference>
<evidence type="ECO:0000256" key="7">
    <source>
        <dbReference type="ARBA" id="ARBA00022801"/>
    </source>
</evidence>
<feature type="compositionally biased region" description="Basic and acidic residues" evidence="11">
    <location>
        <begin position="584"/>
        <end position="625"/>
    </location>
</feature>
<proteinExistence type="inferred from homology"/>
<organism evidence="13 14">
    <name type="scientific">Epichloe festucae (strain Fl1)</name>
    <dbReference type="NCBI Taxonomy" id="877507"/>
    <lineage>
        <taxon>Eukaryota</taxon>
        <taxon>Fungi</taxon>
        <taxon>Dikarya</taxon>
        <taxon>Ascomycota</taxon>
        <taxon>Pezizomycotina</taxon>
        <taxon>Sordariomycetes</taxon>
        <taxon>Hypocreomycetidae</taxon>
        <taxon>Hypocreales</taxon>
        <taxon>Clavicipitaceae</taxon>
        <taxon>Epichloe</taxon>
    </lineage>
</organism>
<dbReference type="GO" id="GO:0036503">
    <property type="term" value="P:ERAD pathway"/>
    <property type="evidence" value="ECO:0007669"/>
    <property type="project" value="TreeGrafter"/>
</dbReference>
<dbReference type="Gene3D" id="1.25.40.20">
    <property type="entry name" value="Ankyrin repeat-containing domain"/>
    <property type="match status" value="1"/>
</dbReference>
<dbReference type="SUPFAM" id="SSF48403">
    <property type="entry name" value="Ankyrin repeat"/>
    <property type="match status" value="1"/>
</dbReference>
<dbReference type="InterPro" id="IPR047139">
    <property type="entry name" value="ANKZ1/VMS1"/>
</dbReference>
<keyword evidence="8" id="KW-0040">ANK repeat</keyword>
<evidence type="ECO:0000256" key="10">
    <source>
        <dbReference type="PROSITE-ProRule" id="PRU01389"/>
    </source>
</evidence>
<dbReference type="InterPro" id="IPR013087">
    <property type="entry name" value="Znf_C2H2_type"/>
</dbReference>
<feature type="domain" description="VLRF1" evidence="12">
    <location>
        <begin position="265"/>
        <end position="422"/>
    </location>
</feature>
<protein>
    <recommendedName>
        <fullName evidence="12">VLRF1 domain-containing protein</fullName>
    </recommendedName>
</protein>
<comment type="similarity">
    <text evidence="2 10">Belongs to the ANKZF1/VMS1 family.</text>
</comment>
<keyword evidence="6 10" id="KW-0255">Endonuclease</keyword>
<feature type="active site" evidence="10">
    <location>
        <position position="322"/>
    </location>
</feature>
<evidence type="ECO:0000256" key="5">
    <source>
        <dbReference type="ARBA" id="ARBA00022737"/>
    </source>
</evidence>
<dbReference type="GO" id="GO:0004519">
    <property type="term" value="F:endonuclease activity"/>
    <property type="evidence" value="ECO:0007669"/>
    <property type="project" value="UniProtKB-KW"/>
</dbReference>
<dbReference type="PROSITE" id="PS00028">
    <property type="entry name" value="ZINC_FINGER_C2H2_1"/>
    <property type="match status" value="1"/>
</dbReference>
<dbReference type="OrthoDB" id="429841at2759"/>
<accession>A0A7U3Q1R2</accession>
<dbReference type="PANTHER" id="PTHR16036:SF2">
    <property type="entry name" value="TRNA ENDONUCLEASE ANKZF1"/>
    <property type="match status" value="1"/>
</dbReference>
<dbReference type="PANTHER" id="PTHR16036">
    <property type="entry name" value="ANKYRIN REPEAT AND ZINC FINGER DOMAIN-CONTAINING PROTEIN 1"/>
    <property type="match status" value="1"/>
</dbReference>
<gene>
    <name evidence="13" type="ORF">C2857_002629</name>
</gene>
<keyword evidence="14" id="KW-1185">Reference proteome</keyword>
<comment type="subcellular location">
    <subcellularLocation>
        <location evidence="1">Cytoplasm</location>
    </subcellularLocation>
</comment>
<feature type="region of interest" description="Disordered" evidence="11">
    <location>
        <begin position="137"/>
        <end position="163"/>
    </location>
</feature>
<keyword evidence="3 10" id="KW-0963">Cytoplasm</keyword>
<evidence type="ECO:0000256" key="2">
    <source>
        <dbReference type="ARBA" id="ARBA00009262"/>
    </source>
</evidence>
<dbReference type="InterPro" id="IPR036770">
    <property type="entry name" value="Ankyrin_rpt-contain_sf"/>
</dbReference>
<feature type="compositionally biased region" description="Basic and acidic residues" evidence="11">
    <location>
        <begin position="175"/>
        <end position="184"/>
    </location>
</feature>
<feature type="region of interest" description="Disordered" evidence="11">
    <location>
        <begin position="175"/>
        <end position="205"/>
    </location>
</feature>
<feature type="compositionally biased region" description="Polar residues" evidence="11">
    <location>
        <begin position="433"/>
        <end position="443"/>
    </location>
</feature>
<evidence type="ECO:0000259" key="12">
    <source>
        <dbReference type="PROSITE" id="PS52044"/>
    </source>
</evidence>
<evidence type="ECO:0000256" key="9">
    <source>
        <dbReference type="ARBA" id="ARBA00023054"/>
    </source>
</evidence>
<dbReference type="PROSITE" id="PS52044">
    <property type="entry name" value="VLRF1"/>
    <property type="match status" value="1"/>
</dbReference>
<keyword evidence="9" id="KW-0175">Coiled coil</keyword>
<evidence type="ECO:0000256" key="4">
    <source>
        <dbReference type="ARBA" id="ARBA00022722"/>
    </source>
</evidence>
<dbReference type="Proteomes" id="UP000594364">
    <property type="component" value="Chromosome 6"/>
</dbReference>
<dbReference type="EMBL" id="CP031390">
    <property type="protein sequence ID" value="QPH17741.1"/>
    <property type="molecule type" value="Genomic_DNA"/>
</dbReference>
<sequence length="677" mass="75439">MATKTDDVLRRPHYGTFYGIAKSTWLIIDSEHKLMSQPSVYDLPSKVLDSLTLKTDSDNAPIFNEEIARTPDEGSPDVSSENLVGSPSCSLCGLAFSSPQDQRSHLKSDLHHYNLKQKLRNGKAVSEQEFEKLMGDLDESLSGSASEDSEDDDDDDDEGGKPESTLTALLKKQARLADQKKGDTIDDEPSEESSAGRPSRGKPPLIWFSSPVLPENHYFGLYRAILTAEERGNSDLVDVLRKKQVEPISLPRPAKDGTLPPIAYKGPHVFLCMIGGGHFAAMIVSLAPRATKNATTMNREATVLAHKTFHRYTTRRKQGGSQSANDNAKGAAHSAGSTLRRYNEQALVEDVRALLRDWKTLLETSELLFIRATGNTNRRTLFGPYEGQVLRHNDTRLRSFPFNTRRATQNELMRSFIELTRLKVREIIPVQEATESQSPQSPQAIPKESISKPSKPKLSEEEATALLHTSQLQAFIRRSKLPALLSYLTKNNLTADFVFHPLEQNHHTPRPLHLAASQNSAPLVLGLLCRGGADPCVPNGDGKTAFELAGDRATRDAFRVARSELGESKWSWDLAKVPAALTKAEADEREERERAEGEKKEAERRRAEEERLRIEGPKVVDDKKPKGNAMGASMAKTAQQVREDDWRGLTPEMRIKLERERRARAAEERFRKMNAGG</sequence>
<evidence type="ECO:0000256" key="6">
    <source>
        <dbReference type="ARBA" id="ARBA00022759"/>
    </source>
</evidence>
<evidence type="ECO:0000256" key="8">
    <source>
        <dbReference type="ARBA" id="ARBA00023043"/>
    </source>
</evidence>
<keyword evidence="4 10" id="KW-0540">Nuclease</keyword>
<evidence type="ECO:0000256" key="3">
    <source>
        <dbReference type="ARBA" id="ARBA00022490"/>
    </source>
</evidence>
<dbReference type="GO" id="GO:0005737">
    <property type="term" value="C:cytoplasm"/>
    <property type="evidence" value="ECO:0007669"/>
    <property type="project" value="UniProtKB-SubCell"/>
</dbReference>
<dbReference type="Pfam" id="PF18826">
    <property type="entry name" value="bVLRF1"/>
    <property type="match status" value="1"/>
</dbReference>